<reference evidence="2 3" key="1">
    <citation type="submission" date="2005-07" db="EMBL/GenBank/DDBJ databases">
        <authorList>
            <person name="Mural R.J."/>
            <person name="Li P.W."/>
            <person name="Adams M.D."/>
            <person name="Amanatides P.G."/>
            <person name="Baden-Tillson H."/>
            <person name="Barnstead M."/>
            <person name="Chin S.H."/>
            <person name="Dew I."/>
            <person name="Evans C.A."/>
            <person name="Ferriera S."/>
            <person name="Flanigan M."/>
            <person name="Fosler C."/>
            <person name="Glodek A."/>
            <person name="Gu Z."/>
            <person name="Holt R.A."/>
            <person name="Jennings D."/>
            <person name="Kraft C.L."/>
            <person name="Lu F."/>
            <person name="Nguyen T."/>
            <person name="Nusskern D.R."/>
            <person name="Pfannkoch C.M."/>
            <person name="Sitter C."/>
            <person name="Sutton G.G."/>
            <person name="Venter J.C."/>
            <person name="Wang Z."/>
            <person name="Woodage T."/>
            <person name="Zheng X.H."/>
            <person name="Zhong F."/>
        </authorList>
    </citation>
    <scope>NUCLEOTIDE SEQUENCE [LARGE SCALE GENOMIC DNA]</scope>
    <source>
        <strain>BN</strain>
        <strain evidence="3">Sprague-Dawley</strain>
    </source>
</reference>
<feature type="region of interest" description="Disordered" evidence="1">
    <location>
        <begin position="41"/>
        <end position="61"/>
    </location>
</feature>
<evidence type="ECO:0000256" key="1">
    <source>
        <dbReference type="SAM" id="MobiDB-lite"/>
    </source>
</evidence>
<gene>
    <name evidence="2" type="ORF">rCG_21676</name>
</gene>
<dbReference type="EMBL" id="CH473973">
    <property type="protein sequence ID" value="EDM13524.1"/>
    <property type="molecule type" value="Genomic_DNA"/>
</dbReference>
<protein>
    <submittedName>
        <fullName evidence="2">RCG21676</fullName>
    </submittedName>
</protein>
<dbReference type="Proteomes" id="UP000234681">
    <property type="component" value="Chromosome 12"/>
</dbReference>
<evidence type="ECO:0000313" key="3">
    <source>
        <dbReference type="Proteomes" id="UP000234681"/>
    </source>
</evidence>
<evidence type="ECO:0000313" key="2">
    <source>
        <dbReference type="EMBL" id="EDM13524.1"/>
    </source>
</evidence>
<organism evidence="2 3">
    <name type="scientific">Rattus norvegicus</name>
    <name type="common">Rat</name>
    <dbReference type="NCBI Taxonomy" id="10116"/>
    <lineage>
        <taxon>Eukaryota</taxon>
        <taxon>Metazoa</taxon>
        <taxon>Chordata</taxon>
        <taxon>Craniata</taxon>
        <taxon>Vertebrata</taxon>
        <taxon>Euteleostomi</taxon>
        <taxon>Mammalia</taxon>
        <taxon>Eutheria</taxon>
        <taxon>Euarchontoglires</taxon>
        <taxon>Glires</taxon>
        <taxon>Rodentia</taxon>
        <taxon>Myomorpha</taxon>
        <taxon>Muroidea</taxon>
        <taxon>Muridae</taxon>
        <taxon>Murinae</taxon>
        <taxon>Rattus</taxon>
    </lineage>
</organism>
<dbReference type="AlphaFoldDB" id="A6J0T5"/>
<name>A6J0T5_RAT</name>
<accession>A6J0T5</accession>
<feature type="compositionally biased region" description="Polar residues" evidence="1">
    <location>
        <begin position="42"/>
        <end position="53"/>
    </location>
</feature>
<sequence>MSHLPTVTCQHLCGHLLQLLRVSPLLRLLCSSALEMVGHRATGSQRGQNTQDEQVPGVFCP</sequence>
<proteinExistence type="predicted"/>